<accession>A0ABV9YDV5</accession>
<dbReference type="InterPro" id="IPR036388">
    <property type="entry name" value="WH-like_DNA-bd_sf"/>
</dbReference>
<feature type="domain" description="HTH hxlR-type" evidence="4">
    <location>
        <begin position="9"/>
        <end position="120"/>
    </location>
</feature>
<evidence type="ECO:0000259" key="4">
    <source>
        <dbReference type="PROSITE" id="PS51118"/>
    </source>
</evidence>
<dbReference type="EMBL" id="JBHSJB010000049">
    <property type="protein sequence ID" value="MFC5059872.1"/>
    <property type="molecule type" value="Genomic_DNA"/>
</dbReference>
<sequence>MISEKTSFVALDGLFRLLGGKWDTAILATLAAGPLHWSEIRAEVHRCCELDRGGTGATLHDSILSRALRRMQRDGLVLRVEEVAVFPRSVTYALTPAAQCLIDKLTPVAEWMAVHIEPSEQEG</sequence>
<keyword evidence="2" id="KW-0238">DNA-binding</keyword>
<dbReference type="Pfam" id="PF01638">
    <property type="entry name" value="HxlR"/>
    <property type="match status" value="1"/>
</dbReference>
<proteinExistence type="predicted"/>
<dbReference type="RefSeq" id="WP_344038212.1">
    <property type="nucleotide sequence ID" value="NZ_BAAAKE010000010.1"/>
</dbReference>
<evidence type="ECO:0000313" key="5">
    <source>
        <dbReference type="EMBL" id="MFC5059872.1"/>
    </source>
</evidence>
<keyword evidence="1" id="KW-0805">Transcription regulation</keyword>
<dbReference type="PANTHER" id="PTHR33204:SF37">
    <property type="entry name" value="HTH-TYPE TRANSCRIPTIONAL REGULATOR YODB"/>
    <property type="match status" value="1"/>
</dbReference>
<keyword evidence="6" id="KW-1185">Reference proteome</keyword>
<gene>
    <name evidence="5" type="ORF">ACFPFM_39685</name>
</gene>
<protein>
    <submittedName>
        <fullName evidence="5">Winged helix-turn-helix transcriptional regulator</fullName>
    </submittedName>
</protein>
<dbReference type="Gene3D" id="1.10.10.10">
    <property type="entry name" value="Winged helix-like DNA-binding domain superfamily/Winged helix DNA-binding domain"/>
    <property type="match status" value="1"/>
</dbReference>
<name>A0ABV9YDV5_9PSEU</name>
<dbReference type="InterPro" id="IPR036390">
    <property type="entry name" value="WH_DNA-bd_sf"/>
</dbReference>
<keyword evidence="3" id="KW-0804">Transcription</keyword>
<reference evidence="6" key="1">
    <citation type="journal article" date="2019" name="Int. J. Syst. Evol. Microbiol.">
        <title>The Global Catalogue of Microorganisms (GCM) 10K type strain sequencing project: providing services to taxonomists for standard genome sequencing and annotation.</title>
        <authorList>
            <consortium name="The Broad Institute Genomics Platform"/>
            <consortium name="The Broad Institute Genome Sequencing Center for Infectious Disease"/>
            <person name="Wu L."/>
            <person name="Ma J."/>
        </authorList>
    </citation>
    <scope>NUCLEOTIDE SEQUENCE [LARGE SCALE GENOMIC DNA]</scope>
    <source>
        <strain evidence="6">KCTC 12848</strain>
    </source>
</reference>
<dbReference type="Proteomes" id="UP001595833">
    <property type="component" value="Unassembled WGS sequence"/>
</dbReference>
<dbReference type="InterPro" id="IPR002577">
    <property type="entry name" value="HTH_HxlR"/>
</dbReference>
<dbReference type="SUPFAM" id="SSF46785">
    <property type="entry name" value="Winged helix' DNA-binding domain"/>
    <property type="match status" value="1"/>
</dbReference>
<evidence type="ECO:0000256" key="2">
    <source>
        <dbReference type="ARBA" id="ARBA00023125"/>
    </source>
</evidence>
<comment type="caution">
    <text evidence="5">The sequence shown here is derived from an EMBL/GenBank/DDBJ whole genome shotgun (WGS) entry which is preliminary data.</text>
</comment>
<evidence type="ECO:0000256" key="1">
    <source>
        <dbReference type="ARBA" id="ARBA00023015"/>
    </source>
</evidence>
<evidence type="ECO:0000256" key="3">
    <source>
        <dbReference type="ARBA" id="ARBA00023163"/>
    </source>
</evidence>
<dbReference type="PANTHER" id="PTHR33204">
    <property type="entry name" value="TRANSCRIPTIONAL REGULATOR, MARR FAMILY"/>
    <property type="match status" value="1"/>
</dbReference>
<organism evidence="5 6">
    <name type="scientific">Saccharothrix xinjiangensis</name>
    <dbReference type="NCBI Taxonomy" id="204798"/>
    <lineage>
        <taxon>Bacteria</taxon>
        <taxon>Bacillati</taxon>
        <taxon>Actinomycetota</taxon>
        <taxon>Actinomycetes</taxon>
        <taxon>Pseudonocardiales</taxon>
        <taxon>Pseudonocardiaceae</taxon>
        <taxon>Saccharothrix</taxon>
    </lineage>
</organism>
<dbReference type="PROSITE" id="PS51118">
    <property type="entry name" value="HTH_HXLR"/>
    <property type="match status" value="1"/>
</dbReference>
<evidence type="ECO:0000313" key="6">
    <source>
        <dbReference type="Proteomes" id="UP001595833"/>
    </source>
</evidence>